<evidence type="ECO:0000313" key="1">
    <source>
        <dbReference type="EMBL" id="CAK0821309.1"/>
    </source>
</evidence>
<reference evidence="1" key="1">
    <citation type="submission" date="2023-10" db="EMBL/GenBank/DDBJ databases">
        <authorList>
            <person name="Chen Y."/>
            <person name="Shah S."/>
            <person name="Dougan E. K."/>
            <person name="Thang M."/>
            <person name="Chan C."/>
        </authorList>
    </citation>
    <scope>NUCLEOTIDE SEQUENCE [LARGE SCALE GENOMIC DNA]</scope>
</reference>
<comment type="caution">
    <text evidence="1">The sequence shown here is derived from an EMBL/GenBank/DDBJ whole genome shotgun (WGS) entry which is preliminary data.</text>
</comment>
<feature type="non-terminal residue" evidence="1">
    <location>
        <position position="1"/>
    </location>
</feature>
<accession>A0ABN9RQZ8</accession>
<keyword evidence="2" id="KW-1185">Reference proteome</keyword>
<dbReference type="Proteomes" id="UP001189429">
    <property type="component" value="Unassembled WGS sequence"/>
</dbReference>
<organism evidence="1 2">
    <name type="scientific">Prorocentrum cordatum</name>
    <dbReference type="NCBI Taxonomy" id="2364126"/>
    <lineage>
        <taxon>Eukaryota</taxon>
        <taxon>Sar</taxon>
        <taxon>Alveolata</taxon>
        <taxon>Dinophyceae</taxon>
        <taxon>Prorocentrales</taxon>
        <taxon>Prorocentraceae</taxon>
        <taxon>Prorocentrum</taxon>
    </lineage>
</organism>
<dbReference type="EMBL" id="CAUYUJ010007597">
    <property type="protein sequence ID" value="CAK0821309.1"/>
    <property type="molecule type" value="Genomic_DNA"/>
</dbReference>
<protein>
    <submittedName>
        <fullName evidence="1">Uncharacterized protein</fullName>
    </submittedName>
</protein>
<proteinExistence type="predicted"/>
<gene>
    <name evidence="1" type="ORF">PCOR1329_LOCUS22662</name>
</gene>
<evidence type="ECO:0000313" key="2">
    <source>
        <dbReference type="Proteomes" id="UP001189429"/>
    </source>
</evidence>
<name>A0ABN9RQZ8_9DINO</name>
<dbReference type="SUPFAM" id="SSF53756">
    <property type="entry name" value="UDP-Glycosyltransferase/glycogen phosphorylase"/>
    <property type="match status" value="1"/>
</dbReference>
<sequence length="167" mass="18536">KPKLAREMGVRARQGPRLLNATTQSCFLVPLSWPCSEDLPYAVISPWPVGPTLQSIADPSALAHPWLPSELFAFAQSAGQQGLVDRLKRVLYVTLLPRFMALAGFHEPRRRLRAELGLAGALELLEAPVWGPRNEKPLVLVLSHWGFDRPRPLPPNLLLVGPVENYP</sequence>